<keyword evidence="3" id="KW-1185">Reference proteome</keyword>
<gene>
    <name evidence="2" type="ORF">NLU13_7650</name>
</gene>
<sequence>MTSHVSGVDSDNSSDSRPSIFVINAEASSSSSSSSSSSCGTTVAPDWSTAYRKLPKHRSLSLRFMTWAAGRPRNANCMKKKCRDDERDRELFRVSTSTLIGSMLGRWPTETRMYWVDVDNEKYGGGIGHGARRGTSSADGDGEGDKDETRRVFVMSGGSGNEADGGRPVYMHSSGIGIPPPIPQMDPRYPGIPRFPPGMGGVPPATG</sequence>
<evidence type="ECO:0000313" key="3">
    <source>
        <dbReference type="Proteomes" id="UP001175261"/>
    </source>
</evidence>
<name>A0AA39L5S6_SARSR</name>
<accession>A0AA39L5S6</accession>
<reference evidence="2" key="1">
    <citation type="submission" date="2022-10" db="EMBL/GenBank/DDBJ databases">
        <title>Determination and structural analysis of whole genome sequence of Sarocladium strictum F4-1.</title>
        <authorList>
            <person name="Hu L."/>
            <person name="Jiang Y."/>
        </authorList>
    </citation>
    <scope>NUCLEOTIDE SEQUENCE</scope>
    <source>
        <strain evidence="2">F4-1</strain>
    </source>
</reference>
<dbReference type="EMBL" id="JAPDFR010000007">
    <property type="protein sequence ID" value="KAK0385172.1"/>
    <property type="molecule type" value="Genomic_DNA"/>
</dbReference>
<dbReference type="Proteomes" id="UP001175261">
    <property type="component" value="Unassembled WGS sequence"/>
</dbReference>
<organism evidence="2 3">
    <name type="scientific">Sarocladium strictum</name>
    <name type="common">Black bundle disease fungus</name>
    <name type="synonym">Acremonium strictum</name>
    <dbReference type="NCBI Taxonomy" id="5046"/>
    <lineage>
        <taxon>Eukaryota</taxon>
        <taxon>Fungi</taxon>
        <taxon>Dikarya</taxon>
        <taxon>Ascomycota</taxon>
        <taxon>Pezizomycotina</taxon>
        <taxon>Sordariomycetes</taxon>
        <taxon>Hypocreomycetidae</taxon>
        <taxon>Hypocreales</taxon>
        <taxon>Sarocladiaceae</taxon>
        <taxon>Sarocladium</taxon>
    </lineage>
</organism>
<protein>
    <submittedName>
        <fullName evidence="2">Uncharacterized protein</fullName>
    </submittedName>
</protein>
<comment type="caution">
    <text evidence="2">The sequence shown here is derived from an EMBL/GenBank/DDBJ whole genome shotgun (WGS) entry which is preliminary data.</text>
</comment>
<feature type="region of interest" description="Disordered" evidence="1">
    <location>
        <begin position="127"/>
        <end position="207"/>
    </location>
</feature>
<evidence type="ECO:0000313" key="2">
    <source>
        <dbReference type="EMBL" id="KAK0385172.1"/>
    </source>
</evidence>
<evidence type="ECO:0000256" key="1">
    <source>
        <dbReference type="SAM" id="MobiDB-lite"/>
    </source>
</evidence>
<proteinExistence type="predicted"/>
<dbReference type="AlphaFoldDB" id="A0AA39L5S6"/>